<dbReference type="AlphaFoldDB" id="A0A0F9VZL6"/>
<reference evidence="1" key="1">
    <citation type="journal article" date="2015" name="Nature">
        <title>Complex archaea that bridge the gap between prokaryotes and eukaryotes.</title>
        <authorList>
            <person name="Spang A."/>
            <person name="Saw J.H."/>
            <person name="Jorgensen S.L."/>
            <person name="Zaremba-Niedzwiedzka K."/>
            <person name="Martijn J."/>
            <person name="Lind A.E."/>
            <person name="van Eijk R."/>
            <person name="Schleper C."/>
            <person name="Guy L."/>
            <person name="Ettema T.J."/>
        </authorList>
    </citation>
    <scope>NUCLEOTIDE SEQUENCE</scope>
</reference>
<organism evidence="1">
    <name type="scientific">marine sediment metagenome</name>
    <dbReference type="NCBI Taxonomy" id="412755"/>
    <lineage>
        <taxon>unclassified sequences</taxon>
        <taxon>metagenomes</taxon>
        <taxon>ecological metagenomes</taxon>
    </lineage>
</organism>
<proteinExistence type="predicted"/>
<name>A0A0F9VZL6_9ZZZZ</name>
<comment type="caution">
    <text evidence="1">The sequence shown here is derived from an EMBL/GenBank/DDBJ whole genome shotgun (WGS) entry which is preliminary data.</text>
</comment>
<dbReference type="EMBL" id="LAZR01000256">
    <property type="protein sequence ID" value="KKN78831.1"/>
    <property type="molecule type" value="Genomic_DNA"/>
</dbReference>
<accession>A0A0F9VZL6</accession>
<protein>
    <submittedName>
        <fullName evidence="1">Uncharacterized protein</fullName>
    </submittedName>
</protein>
<gene>
    <name evidence="1" type="ORF">LCGC14_0346030</name>
</gene>
<evidence type="ECO:0000313" key="1">
    <source>
        <dbReference type="EMBL" id="KKN78831.1"/>
    </source>
</evidence>
<sequence length="82" mass="9250">MIRVILDNAQSGGSRLKLVDLQNTVLATFLIDQCQEKDNIVIWEMNLSILDVCDHVWENHGIAAKCKYCGQTNATEEVMEVL</sequence>